<evidence type="ECO:0000313" key="1">
    <source>
        <dbReference type="EMBL" id="KAJ8476251.1"/>
    </source>
</evidence>
<dbReference type="AlphaFoldDB" id="A0AAV8PBP1"/>
<reference evidence="1 2" key="1">
    <citation type="submission" date="2022-12" db="EMBL/GenBank/DDBJ databases">
        <title>Chromosome-scale assembly of the Ensete ventricosum genome.</title>
        <authorList>
            <person name="Dussert Y."/>
            <person name="Stocks J."/>
            <person name="Wendawek A."/>
            <person name="Woldeyes F."/>
            <person name="Nichols R.A."/>
            <person name="Borrell J.S."/>
        </authorList>
    </citation>
    <scope>NUCLEOTIDE SEQUENCE [LARGE SCALE GENOMIC DNA]</scope>
    <source>
        <strain evidence="2">cv. Maze</strain>
        <tissue evidence="1">Seeds</tissue>
    </source>
</reference>
<keyword evidence="2" id="KW-1185">Reference proteome</keyword>
<proteinExistence type="predicted"/>
<accession>A0AAV8PBP1</accession>
<gene>
    <name evidence="1" type="ORF">OPV22_019978</name>
</gene>
<name>A0AAV8PBP1_ENSVE</name>
<evidence type="ECO:0000313" key="2">
    <source>
        <dbReference type="Proteomes" id="UP001222027"/>
    </source>
</evidence>
<comment type="caution">
    <text evidence="1">The sequence shown here is derived from an EMBL/GenBank/DDBJ whole genome shotgun (WGS) entry which is preliminary data.</text>
</comment>
<dbReference type="EMBL" id="JAQQAF010000006">
    <property type="protein sequence ID" value="KAJ8476251.1"/>
    <property type="molecule type" value="Genomic_DNA"/>
</dbReference>
<protein>
    <submittedName>
        <fullName evidence="1">Uncharacterized protein</fullName>
    </submittedName>
</protein>
<organism evidence="1 2">
    <name type="scientific">Ensete ventricosum</name>
    <name type="common">Abyssinian banana</name>
    <name type="synonym">Musa ensete</name>
    <dbReference type="NCBI Taxonomy" id="4639"/>
    <lineage>
        <taxon>Eukaryota</taxon>
        <taxon>Viridiplantae</taxon>
        <taxon>Streptophyta</taxon>
        <taxon>Embryophyta</taxon>
        <taxon>Tracheophyta</taxon>
        <taxon>Spermatophyta</taxon>
        <taxon>Magnoliopsida</taxon>
        <taxon>Liliopsida</taxon>
        <taxon>Zingiberales</taxon>
        <taxon>Musaceae</taxon>
        <taxon>Ensete</taxon>
    </lineage>
</organism>
<sequence>MTAPNIGTIAASLRSCSLGGDGGAELLLPRPHLVGAGGENDAGITVELILDAALLYHRVRCHDMLFAVCLGFCRSINKVSHLITRSVQHLMQAKRHTLA</sequence>
<dbReference type="Proteomes" id="UP001222027">
    <property type="component" value="Unassembled WGS sequence"/>
</dbReference>